<reference evidence="2" key="1">
    <citation type="journal article" date="2021" name="New Phytol.">
        <title>Evolutionary innovations through gain and loss of genes in the ectomycorrhizal Boletales.</title>
        <authorList>
            <person name="Wu G."/>
            <person name="Miyauchi S."/>
            <person name="Morin E."/>
            <person name="Kuo A."/>
            <person name="Drula E."/>
            <person name="Varga T."/>
            <person name="Kohler A."/>
            <person name="Feng B."/>
            <person name="Cao Y."/>
            <person name="Lipzen A."/>
            <person name="Daum C."/>
            <person name="Hundley H."/>
            <person name="Pangilinan J."/>
            <person name="Johnson J."/>
            <person name="Barry K."/>
            <person name="LaButti K."/>
            <person name="Ng V."/>
            <person name="Ahrendt S."/>
            <person name="Min B."/>
            <person name="Choi I.G."/>
            <person name="Park H."/>
            <person name="Plett J.M."/>
            <person name="Magnuson J."/>
            <person name="Spatafora J.W."/>
            <person name="Nagy L.G."/>
            <person name="Henrissat B."/>
            <person name="Grigoriev I.V."/>
            <person name="Yang Z.L."/>
            <person name="Xu J."/>
            <person name="Martin F.M."/>
        </authorList>
    </citation>
    <scope>NUCLEOTIDE SEQUENCE</scope>
    <source>
        <strain evidence="2">KKN 215</strain>
    </source>
</reference>
<proteinExistence type="predicted"/>
<dbReference type="EMBL" id="JAEVFJ010000001">
    <property type="protein sequence ID" value="KAH8107733.1"/>
    <property type="molecule type" value="Genomic_DNA"/>
</dbReference>
<evidence type="ECO:0000313" key="3">
    <source>
        <dbReference type="Proteomes" id="UP000813824"/>
    </source>
</evidence>
<feature type="domain" description="Protein kinase" evidence="1">
    <location>
        <begin position="1"/>
        <end position="401"/>
    </location>
</feature>
<name>A0A8K0XUM5_9AGAR</name>
<dbReference type="InterPro" id="IPR011009">
    <property type="entry name" value="Kinase-like_dom_sf"/>
</dbReference>
<accession>A0A8K0XUM5</accession>
<keyword evidence="3" id="KW-1185">Reference proteome</keyword>
<keyword evidence="2" id="KW-0808">Transferase</keyword>
<dbReference type="GO" id="GO:0004672">
    <property type="term" value="F:protein kinase activity"/>
    <property type="evidence" value="ECO:0007669"/>
    <property type="project" value="InterPro"/>
</dbReference>
<organism evidence="2 3">
    <name type="scientific">Cristinia sonorae</name>
    <dbReference type="NCBI Taxonomy" id="1940300"/>
    <lineage>
        <taxon>Eukaryota</taxon>
        <taxon>Fungi</taxon>
        <taxon>Dikarya</taxon>
        <taxon>Basidiomycota</taxon>
        <taxon>Agaricomycotina</taxon>
        <taxon>Agaricomycetes</taxon>
        <taxon>Agaricomycetidae</taxon>
        <taxon>Agaricales</taxon>
        <taxon>Pleurotineae</taxon>
        <taxon>Stephanosporaceae</taxon>
        <taxon>Cristinia</taxon>
    </lineage>
</organism>
<sequence>MAQNSSAPTASPYMVSLIDNDPRLAGIPPDVRQEILEAGETGDPDGLELEEVFWRDHQPWLEQKGYRLRPRYKPDWIPSWKADGGNELGREDACPSMYPQVMDATRLSDGEMVLLKSVKHSWHPYEIEITKMFSEEPLRSHPQNHCVPVFEVLASPRDPDISLLVLPLLRQHEDPPFETLGEVIEFFRQVFEGLQFMHQCHVAHRDCMFLNVMMDPRPMYPKMYHPASTFMSRDWKGIASYYSRTFRPVKYYLIDFGISRKYDPSVTSPLEYPILGGDKTVPEFLKSDQACNPFPTDVYYIGNLIRTRFLEIYPKLDFVVPLISDMVQDDPSKRPTMDDVVARFDKLYNALPTSTLRYRFSLDGERGVAWSIYKAVVNTIYRLTGRKALPRPPKHPLHTFSS</sequence>
<dbReference type="InterPro" id="IPR000719">
    <property type="entry name" value="Prot_kinase_dom"/>
</dbReference>
<gene>
    <name evidence="2" type="ORF">BXZ70DRAFT_1060435</name>
</gene>
<dbReference type="SMART" id="SM00220">
    <property type="entry name" value="S_TKc"/>
    <property type="match status" value="1"/>
</dbReference>
<dbReference type="AlphaFoldDB" id="A0A8K0XUM5"/>
<comment type="caution">
    <text evidence="2">The sequence shown here is derived from an EMBL/GenBank/DDBJ whole genome shotgun (WGS) entry which is preliminary data.</text>
</comment>
<dbReference type="GO" id="GO:0005524">
    <property type="term" value="F:ATP binding"/>
    <property type="evidence" value="ECO:0007669"/>
    <property type="project" value="InterPro"/>
</dbReference>
<dbReference type="SUPFAM" id="SSF56112">
    <property type="entry name" value="Protein kinase-like (PK-like)"/>
    <property type="match status" value="1"/>
</dbReference>
<dbReference type="OrthoDB" id="5987198at2759"/>
<dbReference type="PROSITE" id="PS50011">
    <property type="entry name" value="PROTEIN_KINASE_DOM"/>
    <property type="match status" value="1"/>
</dbReference>
<protein>
    <submittedName>
        <fullName evidence="2">Kinase-like domain-containing protein</fullName>
    </submittedName>
</protein>
<evidence type="ECO:0000313" key="2">
    <source>
        <dbReference type="EMBL" id="KAH8107733.1"/>
    </source>
</evidence>
<keyword evidence="2" id="KW-0418">Kinase</keyword>
<dbReference type="Gene3D" id="1.10.510.10">
    <property type="entry name" value="Transferase(Phosphotransferase) domain 1"/>
    <property type="match status" value="1"/>
</dbReference>
<dbReference type="Proteomes" id="UP000813824">
    <property type="component" value="Unassembled WGS sequence"/>
</dbReference>
<evidence type="ECO:0000259" key="1">
    <source>
        <dbReference type="PROSITE" id="PS50011"/>
    </source>
</evidence>